<feature type="modified residue" description="4-aspartylphosphate" evidence="3">
    <location>
        <position position="62"/>
    </location>
</feature>
<keyword evidence="7" id="KW-1185">Reference proteome</keyword>
<dbReference type="Gene3D" id="3.40.50.2300">
    <property type="match status" value="1"/>
</dbReference>
<evidence type="ECO:0000259" key="4">
    <source>
        <dbReference type="PROSITE" id="PS50109"/>
    </source>
</evidence>
<reference evidence="6 7" key="1">
    <citation type="journal article" date="2010" name="Stand. Genomic Sci.">
        <title>Complete genome sequence of Spirochaeta smaragdinae type strain (SEBR 4228).</title>
        <authorList>
            <person name="Mavromatis K."/>
            <person name="Yasawong M."/>
            <person name="Chertkov O."/>
            <person name="Lapidus A."/>
            <person name="Lucas S."/>
            <person name="Nolan M."/>
            <person name="Del Rio T.G."/>
            <person name="Tice H."/>
            <person name="Cheng J.F."/>
            <person name="Pitluck S."/>
            <person name="Liolios K."/>
            <person name="Ivanova N."/>
            <person name="Tapia R."/>
            <person name="Han C."/>
            <person name="Bruce D."/>
            <person name="Goodwin L."/>
            <person name="Pati A."/>
            <person name="Chen A."/>
            <person name="Palaniappan K."/>
            <person name="Land M."/>
            <person name="Hauser L."/>
            <person name="Chang Y.J."/>
            <person name="Jeffries C.D."/>
            <person name="Detter J.C."/>
            <person name="Rohde M."/>
            <person name="Brambilla E."/>
            <person name="Spring S."/>
            <person name="Goker M."/>
            <person name="Sikorski J."/>
            <person name="Woyke T."/>
            <person name="Bristow J."/>
            <person name="Eisen J.A."/>
            <person name="Markowitz V."/>
            <person name="Hugenholtz P."/>
            <person name="Klenk H.P."/>
            <person name="Kyrpides N.C."/>
        </authorList>
    </citation>
    <scope>NUCLEOTIDE SEQUENCE [LARGE SCALE GENOMIC DNA]</scope>
    <source>
        <strain evidence="7">DSM 11293 / JCM 15392 / SEBR 4228</strain>
    </source>
</reference>
<gene>
    <name evidence="6" type="ordered locus">Spirs_1411</name>
</gene>
<dbReference type="PANTHER" id="PTHR43065:SF50">
    <property type="entry name" value="HISTIDINE KINASE"/>
    <property type="match status" value="1"/>
</dbReference>
<feature type="domain" description="Response regulatory" evidence="5">
    <location>
        <begin position="10"/>
        <end position="127"/>
    </location>
</feature>
<dbReference type="InterPro" id="IPR011006">
    <property type="entry name" value="CheY-like_superfamily"/>
</dbReference>
<keyword evidence="3" id="KW-0597">Phosphoprotein</keyword>
<dbReference type="eggNOG" id="COG0784">
    <property type="taxonomic scope" value="Bacteria"/>
</dbReference>
<dbReference type="PROSITE" id="PS50109">
    <property type="entry name" value="HIS_KIN"/>
    <property type="match status" value="1"/>
</dbReference>
<feature type="domain" description="Histidine kinase" evidence="4">
    <location>
        <begin position="320"/>
        <end position="553"/>
    </location>
</feature>
<dbReference type="SMART" id="SM00448">
    <property type="entry name" value="REC"/>
    <property type="match status" value="1"/>
</dbReference>
<dbReference type="PANTHER" id="PTHR43065">
    <property type="entry name" value="SENSOR HISTIDINE KINASE"/>
    <property type="match status" value="1"/>
</dbReference>
<organism evidence="6 7">
    <name type="scientific">Sediminispirochaeta smaragdinae (strain DSM 11293 / JCM 15392 / SEBR 4228)</name>
    <name type="common">Spirochaeta smaragdinae</name>
    <dbReference type="NCBI Taxonomy" id="573413"/>
    <lineage>
        <taxon>Bacteria</taxon>
        <taxon>Pseudomonadati</taxon>
        <taxon>Spirochaetota</taxon>
        <taxon>Spirochaetia</taxon>
        <taxon>Spirochaetales</taxon>
        <taxon>Spirochaetaceae</taxon>
        <taxon>Sediminispirochaeta</taxon>
    </lineage>
</organism>
<dbReference type="RefSeq" id="WP_013254002.1">
    <property type="nucleotide sequence ID" value="NC_014364.1"/>
</dbReference>
<dbReference type="InterPro" id="IPR001789">
    <property type="entry name" value="Sig_transdc_resp-reg_receiver"/>
</dbReference>
<dbReference type="Gene3D" id="3.30.565.10">
    <property type="entry name" value="Histidine kinase-like ATPase, C-terminal domain"/>
    <property type="match status" value="1"/>
</dbReference>
<dbReference type="InterPro" id="IPR003594">
    <property type="entry name" value="HATPase_dom"/>
</dbReference>
<dbReference type="KEGG" id="ssm:Spirs_1411"/>
<dbReference type="InterPro" id="IPR036890">
    <property type="entry name" value="HATPase_C_sf"/>
</dbReference>
<dbReference type="EC" id="2.7.13.3" evidence="2"/>
<dbReference type="Pfam" id="PF02518">
    <property type="entry name" value="HATPase_c"/>
    <property type="match status" value="1"/>
</dbReference>
<name>E1R503_SEDSS</name>
<dbReference type="EMBL" id="CP002116">
    <property type="protein sequence ID" value="ADK80538.1"/>
    <property type="molecule type" value="Genomic_DNA"/>
</dbReference>
<proteinExistence type="predicted"/>
<evidence type="ECO:0000256" key="2">
    <source>
        <dbReference type="ARBA" id="ARBA00012438"/>
    </source>
</evidence>
<dbReference type="eggNOG" id="COG4191">
    <property type="taxonomic scope" value="Bacteria"/>
</dbReference>
<dbReference type="HOGENOM" id="CLU_543923_0_0_12"/>
<dbReference type="GO" id="GO:0004673">
    <property type="term" value="F:protein histidine kinase activity"/>
    <property type="evidence" value="ECO:0007669"/>
    <property type="project" value="UniProtKB-EC"/>
</dbReference>
<keyword evidence="6" id="KW-0808">Transferase</keyword>
<dbReference type="SMART" id="SM00387">
    <property type="entry name" value="HATPase_c"/>
    <property type="match status" value="1"/>
</dbReference>
<dbReference type="AlphaFoldDB" id="E1R503"/>
<evidence type="ECO:0000259" key="5">
    <source>
        <dbReference type="PROSITE" id="PS50110"/>
    </source>
</evidence>
<sequence length="555" mass="61467">MMEEEVLQMNVVLVEDSNTTRLYLESLFRSRDHKVVGSFGDADSAISSILEMIDEIDLMLIDIFLGGERNGIDVVESVSVQKPIPVIYLTASEDPQVAARARKTSPYGFLLKPFKELVFFSTIEIVESRIDAEKRFRRRIAFEQMISGIYRRLHEPGDPDFVAILNSLGTFVQADRVVLLKIFPREGIVRHMALWPPSEQGKSNIPSEELPSLLHLLPERRDQLLRLRSHEAQLIFFAPPLNYLAMPIFLPEGGAAGCIAFDREESRRPWSGADGRLLRMAAEMIGGWWHRKETEASLRHAQSSVISKEKLASIGMLSAGIIHEIANPLSFVESNVRTLGKSINQLRDETTSPGCEDFSKEGPELSEIIDETVQGLERIVGIVSSIRSFSAGGGDIGARKGWYELNEGIRSTLALIRTFAGESAEVVLELGEVPPIYCYGARINQVLLNLLTNAARAIREKENLKDGRILVKSGSADGYLFCTVSDNGNGIDPRLIDTIFEPFFTTREDESGSGLGLAIAREIIETDHGGRLTVESEGVGKGSSFTLTIPLRPEP</sequence>
<keyword evidence="6" id="KW-0418">Kinase</keyword>
<dbReference type="Gene3D" id="1.10.287.130">
    <property type="match status" value="1"/>
</dbReference>
<evidence type="ECO:0000313" key="6">
    <source>
        <dbReference type="EMBL" id="ADK80538.1"/>
    </source>
</evidence>
<dbReference type="SUPFAM" id="SSF55874">
    <property type="entry name" value="ATPase domain of HSP90 chaperone/DNA topoisomerase II/histidine kinase"/>
    <property type="match status" value="1"/>
</dbReference>
<evidence type="ECO:0000256" key="3">
    <source>
        <dbReference type="PROSITE-ProRule" id="PRU00169"/>
    </source>
</evidence>
<protein>
    <recommendedName>
        <fullName evidence="2">histidine kinase</fullName>
        <ecNumber evidence="2">2.7.13.3</ecNumber>
    </recommendedName>
</protein>
<dbReference type="GO" id="GO:0000160">
    <property type="term" value="P:phosphorelay signal transduction system"/>
    <property type="evidence" value="ECO:0007669"/>
    <property type="project" value="InterPro"/>
</dbReference>
<dbReference type="InterPro" id="IPR003018">
    <property type="entry name" value="GAF"/>
</dbReference>
<dbReference type="Pfam" id="PF01590">
    <property type="entry name" value="GAF"/>
    <property type="match status" value="1"/>
</dbReference>
<dbReference type="Pfam" id="PF00072">
    <property type="entry name" value="Response_reg"/>
    <property type="match status" value="1"/>
</dbReference>
<dbReference type="PROSITE" id="PS50110">
    <property type="entry name" value="RESPONSE_REGULATORY"/>
    <property type="match status" value="1"/>
</dbReference>
<dbReference type="InterPro" id="IPR004358">
    <property type="entry name" value="Sig_transdc_His_kin-like_C"/>
</dbReference>
<dbReference type="STRING" id="573413.Spirs_1411"/>
<dbReference type="SUPFAM" id="SSF52172">
    <property type="entry name" value="CheY-like"/>
    <property type="match status" value="1"/>
</dbReference>
<dbReference type="Proteomes" id="UP000002318">
    <property type="component" value="Chromosome"/>
</dbReference>
<dbReference type="SUPFAM" id="SSF55781">
    <property type="entry name" value="GAF domain-like"/>
    <property type="match status" value="1"/>
</dbReference>
<comment type="catalytic activity">
    <reaction evidence="1">
        <text>ATP + protein L-histidine = ADP + protein N-phospho-L-histidine.</text>
        <dbReference type="EC" id="2.7.13.3"/>
    </reaction>
</comment>
<dbReference type="InterPro" id="IPR005467">
    <property type="entry name" value="His_kinase_dom"/>
</dbReference>
<evidence type="ECO:0000256" key="1">
    <source>
        <dbReference type="ARBA" id="ARBA00000085"/>
    </source>
</evidence>
<dbReference type="PRINTS" id="PR00344">
    <property type="entry name" value="BCTRLSENSOR"/>
</dbReference>
<evidence type="ECO:0000313" key="7">
    <source>
        <dbReference type="Proteomes" id="UP000002318"/>
    </source>
</evidence>
<dbReference type="OrthoDB" id="9784397at2"/>
<accession>E1R503</accession>